<protein>
    <submittedName>
        <fullName evidence="2">Uncharacterized protein</fullName>
    </submittedName>
</protein>
<gene>
    <name evidence="2" type="ORF">KC01_LOCUS41359</name>
</gene>
<accession>A0AAV2MQ35</accession>
<evidence type="ECO:0000313" key="2">
    <source>
        <dbReference type="EMBL" id="CAL1615395.1"/>
    </source>
</evidence>
<name>A0AAV2MQ35_KNICA</name>
<dbReference type="Proteomes" id="UP001497482">
    <property type="component" value="Chromosome 9"/>
</dbReference>
<feature type="compositionally biased region" description="Basic and acidic residues" evidence="1">
    <location>
        <begin position="15"/>
        <end position="25"/>
    </location>
</feature>
<evidence type="ECO:0000256" key="1">
    <source>
        <dbReference type="SAM" id="MobiDB-lite"/>
    </source>
</evidence>
<sequence>MSAHPFSHSRVGSTDNERITDKTEHSRLWAKEVSSESFQVLVASVPLDRHSFEEMVEESTEQFIIERKSMKHSPNGLAWIQGRREGRRGLAQPL</sequence>
<dbReference type="EMBL" id="OZ035831">
    <property type="protein sequence ID" value="CAL1615395.1"/>
    <property type="molecule type" value="Genomic_DNA"/>
</dbReference>
<reference evidence="2 3" key="1">
    <citation type="submission" date="2024-04" db="EMBL/GenBank/DDBJ databases">
        <authorList>
            <person name="Waldvogel A.-M."/>
            <person name="Schoenle A."/>
        </authorList>
    </citation>
    <scope>NUCLEOTIDE SEQUENCE [LARGE SCALE GENOMIC DNA]</scope>
</reference>
<keyword evidence="3" id="KW-1185">Reference proteome</keyword>
<feature type="region of interest" description="Disordered" evidence="1">
    <location>
        <begin position="1"/>
        <end position="25"/>
    </location>
</feature>
<dbReference type="AlphaFoldDB" id="A0AAV2MQ35"/>
<organism evidence="2 3">
    <name type="scientific">Knipowitschia caucasica</name>
    <name type="common">Caucasian dwarf goby</name>
    <name type="synonym">Pomatoschistus caucasicus</name>
    <dbReference type="NCBI Taxonomy" id="637954"/>
    <lineage>
        <taxon>Eukaryota</taxon>
        <taxon>Metazoa</taxon>
        <taxon>Chordata</taxon>
        <taxon>Craniata</taxon>
        <taxon>Vertebrata</taxon>
        <taxon>Euteleostomi</taxon>
        <taxon>Actinopterygii</taxon>
        <taxon>Neopterygii</taxon>
        <taxon>Teleostei</taxon>
        <taxon>Neoteleostei</taxon>
        <taxon>Acanthomorphata</taxon>
        <taxon>Gobiaria</taxon>
        <taxon>Gobiiformes</taxon>
        <taxon>Gobioidei</taxon>
        <taxon>Gobiidae</taxon>
        <taxon>Gobiinae</taxon>
        <taxon>Knipowitschia</taxon>
    </lineage>
</organism>
<proteinExistence type="predicted"/>
<evidence type="ECO:0000313" key="3">
    <source>
        <dbReference type="Proteomes" id="UP001497482"/>
    </source>
</evidence>